<feature type="transmembrane region" description="Helical" evidence="1">
    <location>
        <begin position="20"/>
        <end position="42"/>
    </location>
</feature>
<feature type="transmembrane region" description="Helical" evidence="1">
    <location>
        <begin position="296"/>
        <end position="315"/>
    </location>
</feature>
<sequence>MSESDDSNQKNAQKTQKTKLIWGLSVPVFVMGLVSFFTDVSSEMIQSILPLFIVDLVEENPVFILGLIAGLTTALANILKGVSGWLSDKINKRKPFVVAGYTISNLSKPFIGFSPSWEFVLGLKATDRVGKGLRTSSRDTLISYYAVEKGKAFGMHRAMDTLGAVVGSLLAFLFLFWAWTFSEIIFFSIFPGICAIALILTIKEVDPTKIDETKLKYYGEPKVDKIDKKFIKLIIILGVIEFASLDIVFLQIRSQDYILSGFIFLIPLFYLLTNIIYMFFSPITGSLSDKIGRKPIIVIGLSGLLISCLILAFPINTSNFSLILIIIVYILFGFYLASVDPISRAYIADLAGKNKRGRAYGYYYLSVGLISLGESLLFGFIYDTFSYSVAFIYSAILLFIFIIVFVMTDFAKIIEKN</sequence>
<keyword evidence="1" id="KW-0812">Transmembrane</keyword>
<organism evidence="3">
    <name type="scientific">marine sediment metagenome</name>
    <dbReference type="NCBI Taxonomy" id="412755"/>
    <lineage>
        <taxon>unclassified sequences</taxon>
        <taxon>metagenomes</taxon>
        <taxon>ecological metagenomes</taxon>
    </lineage>
</organism>
<dbReference type="PROSITE" id="PS50850">
    <property type="entry name" value="MFS"/>
    <property type="match status" value="1"/>
</dbReference>
<feature type="transmembrane region" description="Helical" evidence="1">
    <location>
        <begin position="184"/>
        <end position="202"/>
    </location>
</feature>
<accession>A0A0F9MK37</accession>
<evidence type="ECO:0000256" key="1">
    <source>
        <dbReference type="SAM" id="Phobius"/>
    </source>
</evidence>
<evidence type="ECO:0000313" key="3">
    <source>
        <dbReference type="EMBL" id="KKN06094.1"/>
    </source>
</evidence>
<dbReference type="InterPro" id="IPR020846">
    <property type="entry name" value="MFS_dom"/>
</dbReference>
<dbReference type="PANTHER" id="PTHR23518:SF2">
    <property type="entry name" value="MAJOR FACILITATOR SUPERFAMILY TRANSPORTER"/>
    <property type="match status" value="1"/>
</dbReference>
<dbReference type="InterPro" id="IPR036259">
    <property type="entry name" value="MFS_trans_sf"/>
</dbReference>
<feature type="transmembrane region" description="Helical" evidence="1">
    <location>
        <begin position="230"/>
        <end position="252"/>
    </location>
</feature>
<name>A0A0F9MK37_9ZZZZ</name>
<proteinExistence type="predicted"/>
<reference evidence="3" key="1">
    <citation type="journal article" date="2015" name="Nature">
        <title>Complex archaea that bridge the gap between prokaryotes and eukaryotes.</title>
        <authorList>
            <person name="Spang A."/>
            <person name="Saw J.H."/>
            <person name="Jorgensen S.L."/>
            <person name="Zaremba-Niedzwiedzka K."/>
            <person name="Martijn J."/>
            <person name="Lind A.E."/>
            <person name="van Eijk R."/>
            <person name="Schleper C."/>
            <person name="Guy L."/>
            <person name="Ettema T.J."/>
        </authorList>
    </citation>
    <scope>NUCLEOTIDE SEQUENCE</scope>
</reference>
<dbReference type="EMBL" id="LAZR01004728">
    <property type="protein sequence ID" value="KKN06094.1"/>
    <property type="molecule type" value="Genomic_DNA"/>
</dbReference>
<keyword evidence="1" id="KW-0472">Membrane</keyword>
<dbReference type="CDD" id="cd17370">
    <property type="entry name" value="MFS_MJ1317_like"/>
    <property type="match status" value="1"/>
</dbReference>
<feature type="transmembrane region" description="Helical" evidence="1">
    <location>
        <begin position="321"/>
        <end position="339"/>
    </location>
</feature>
<evidence type="ECO:0000259" key="2">
    <source>
        <dbReference type="PROSITE" id="PS50850"/>
    </source>
</evidence>
<feature type="transmembrane region" description="Helical" evidence="1">
    <location>
        <begin position="360"/>
        <end position="381"/>
    </location>
</feature>
<dbReference type="AlphaFoldDB" id="A0A0F9MK37"/>
<dbReference type="InterPro" id="IPR011701">
    <property type="entry name" value="MFS"/>
</dbReference>
<feature type="domain" description="Major facilitator superfamily (MFS) profile" evidence="2">
    <location>
        <begin position="27"/>
        <end position="412"/>
    </location>
</feature>
<comment type="caution">
    <text evidence="3">The sequence shown here is derived from an EMBL/GenBank/DDBJ whole genome shotgun (WGS) entry which is preliminary data.</text>
</comment>
<feature type="transmembrane region" description="Helical" evidence="1">
    <location>
        <begin position="62"/>
        <end position="86"/>
    </location>
</feature>
<feature type="transmembrane region" description="Helical" evidence="1">
    <location>
        <begin position="387"/>
        <end position="407"/>
    </location>
</feature>
<feature type="transmembrane region" description="Helical" evidence="1">
    <location>
        <begin position="158"/>
        <end position="178"/>
    </location>
</feature>
<keyword evidence="1" id="KW-1133">Transmembrane helix</keyword>
<dbReference type="PANTHER" id="PTHR23518">
    <property type="entry name" value="C-METHYLTRANSFERASE"/>
    <property type="match status" value="1"/>
</dbReference>
<dbReference type="SUPFAM" id="SSF103473">
    <property type="entry name" value="MFS general substrate transporter"/>
    <property type="match status" value="1"/>
</dbReference>
<dbReference type="Gene3D" id="1.20.1250.20">
    <property type="entry name" value="MFS general substrate transporter like domains"/>
    <property type="match status" value="2"/>
</dbReference>
<gene>
    <name evidence="3" type="ORF">LCGC14_1080710</name>
</gene>
<dbReference type="GO" id="GO:0022857">
    <property type="term" value="F:transmembrane transporter activity"/>
    <property type="evidence" value="ECO:0007669"/>
    <property type="project" value="InterPro"/>
</dbReference>
<protein>
    <recommendedName>
        <fullName evidence="2">Major facilitator superfamily (MFS) profile domain-containing protein</fullName>
    </recommendedName>
</protein>
<feature type="transmembrane region" description="Helical" evidence="1">
    <location>
        <begin position="258"/>
        <end position="280"/>
    </location>
</feature>
<dbReference type="Pfam" id="PF07690">
    <property type="entry name" value="MFS_1"/>
    <property type="match status" value="2"/>
</dbReference>